<comment type="cofactor">
    <cofactor evidence="1">
        <name>[4Fe-4S] cluster</name>
        <dbReference type="ChEBI" id="CHEBI:49883"/>
    </cofactor>
</comment>
<evidence type="ECO:0000313" key="8">
    <source>
        <dbReference type="EMBL" id="PJA01355.1"/>
    </source>
</evidence>
<dbReference type="InterPro" id="IPR006158">
    <property type="entry name" value="Cobalamin-bd"/>
</dbReference>
<dbReference type="EMBL" id="PFPR01000079">
    <property type="protein sequence ID" value="PJA01355.1"/>
    <property type="molecule type" value="Genomic_DNA"/>
</dbReference>
<dbReference type="GO" id="GO:0005829">
    <property type="term" value="C:cytosol"/>
    <property type="evidence" value="ECO:0007669"/>
    <property type="project" value="TreeGrafter"/>
</dbReference>
<evidence type="ECO:0000256" key="4">
    <source>
        <dbReference type="ARBA" id="ARBA00023004"/>
    </source>
</evidence>
<comment type="caution">
    <text evidence="8">The sequence shown here is derived from an EMBL/GenBank/DDBJ whole genome shotgun (WGS) entry which is preliminary data.</text>
</comment>
<evidence type="ECO:0000256" key="3">
    <source>
        <dbReference type="ARBA" id="ARBA00022723"/>
    </source>
</evidence>
<dbReference type="InterPro" id="IPR023404">
    <property type="entry name" value="rSAM_horseshoe"/>
</dbReference>
<gene>
    <name evidence="8" type="ORF">COX74_03165</name>
</gene>
<dbReference type="CDD" id="cd01335">
    <property type="entry name" value="Radical_SAM"/>
    <property type="match status" value="1"/>
</dbReference>
<dbReference type="InterPro" id="IPR006638">
    <property type="entry name" value="Elp3/MiaA/NifB-like_rSAM"/>
</dbReference>
<dbReference type="Pfam" id="PF02310">
    <property type="entry name" value="B12-binding"/>
    <property type="match status" value="1"/>
</dbReference>
<dbReference type="InterPro" id="IPR007197">
    <property type="entry name" value="rSAM"/>
</dbReference>
<reference evidence="9" key="1">
    <citation type="submission" date="2017-09" db="EMBL/GenBank/DDBJ databases">
        <title>Depth-based differentiation of microbial function through sediment-hosted aquifers and enrichment of novel symbionts in the deep terrestrial subsurface.</title>
        <authorList>
            <person name="Probst A.J."/>
            <person name="Ladd B."/>
            <person name="Jarett J.K."/>
            <person name="Geller-Mcgrath D.E."/>
            <person name="Sieber C.M.K."/>
            <person name="Emerson J.B."/>
            <person name="Anantharaman K."/>
            <person name="Thomas B.C."/>
            <person name="Malmstrom R."/>
            <person name="Stieglmeier M."/>
            <person name="Klingl A."/>
            <person name="Woyke T."/>
            <person name="Ryan C.M."/>
            <person name="Banfield J.F."/>
        </authorList>
    </citation>
    <scope>NUCLEOTIDE SEQUENCE [LARGE SCALE GENOMIC DNA]</scope>
</reference>
<evidence type="ECO:0000313" key="9">
    <source>
        <dbReference type="Proteomes" id="UP000229364"/>
    </source>
</evidence>
<evidence type="ECO:0000259" key="7">
    <source>
        <dbReference type="PROSITE" id="PS51918"/>
    </source>
</evidence>
<evidence type="ECO:0000256" key="5">
    <source>
        <dbReference type="ARBA" id="ARBA00023014"/>
    </source>
</evidence>
<dbReference type="Proteomes" id="UP000229364">
    <property type="component" value="Unassembled WGS sequence"/>
</dbReference>
<accession>A0A2M7VHM9</accession>
<dbReference type="InterPro" id="IPR058240">
    <property type="entry name" value="rSAM_sf"/>
</dbReference>
<dbReference type="GO" id="GO:0003824">
    <property type="term" value="F:catalytic activity"/>
    <property type="evidence" value="ECO:0007669"/>
    <property type="project" value="InterPro"/>
</dbReference>
<dbReference type="Gene3D" id="3.80.30.20">
    <property type="entry name" value="tm_1862 like domain"/>
    <property type="match status" value="1"/>
</dbReference>
<dbReference type="GO" id="GO:0046872">
    <property type="term" value="F:metal ion binding"/>
    <property type="evidence" value="ECO:0007669"/>
    <property type="project" value="UniProtKB-KW"/>
</dbReference>
<dbReference type="Pfam" id="PF04055">
    <property type="entry name" value="Radical_SAM"/>
    <property type="match status" value="1"/>
</dbReference>
<protein>
    <recommendedName>
        <fullName evidence="7">Radical SAM core domain-containing protein</fullName>
    </recommendedName>
</protein>
<keyword evidence="6" id="KW-0472">Membrane</keyword>
<feature type="transmembrane region" description="Helical" evidence="6">
    <location>
        <begin position="419"/>
        <end position="440"/>
    </location>
</feature>
<organism evidence="8 9">
    <name type="scientific">bacterium (Candidatus Gribaldobacteria) CG_4_10_14_0_2_um_filter_41_16</name>
    <dbReference type="NCBI Taxonomy" id="2014265"/>
    <lineage>
        <taxon>Bacteria</taxon>
        <taxon>Candidatus Gribaldobacteria</taxon>
    </lineage>
</organism>
<dbReference type="PANTHER" id="PTHR43409:SF16">
    <property type="entry name" value="SLR0320 PROTEIN"/>
    <property type="match status" value="1"/>
</dbReference>
<feature type="domain" description="Radical SAM core" evidence="7">
    <location>
        <begin position="172"/>
        <end position="418"/>
    </location>
</feature>
<dbReference type="SFLD" id="SFLDG01123">
    <property type="entry name" value="methyltransferase_(Class_B)"/>
    <property type="match status" value="1"/>
</dbReference>
<dbReference type="InterPro" id="IPR034466">
    <property type="entry name" value="Methyltransferase_Class_B"/>
</dbReference>
<evidence type="ECO:0000256" key="1">
    <source>
        <dbReference type="ARBA" id="ARBA00001966"/>
    </source>
</evidence>
<dbReference type="SFLD" id="SFLDS00029">
    <property type="entry name" value="Radical_SAM"/>
    <property type="match status" value="1"/>
</dbReference>
<keyword evidence="2" id="KW-0949">S-adenosyl-L-methionine</keyword>
<dbReference type="GO" id="GO:0051539">
    <property type="term" value="F:4 iron, 4 sulfur cluster binding"/>
    <property type="evidence" value="ECO:0007669"/>
    <property type="project" value="UniProtKB-KW"/>
</dbReference>
<keyword evidence="6" id="KW-1133">Transmembrane helix</keyword>
<keyword evidence="6" id="KW-0812">Transmembrane</keyword>
<name>A0A2M7VHM9_9BACT</name>
<evidence type="ECO:0000256" key="6">
    <source>
        <dbReference type="SAM" id="Phobius"/>
    </source>
</evidence>
<sequence length="450" mass="50791">MKILLINPPRFKGHPMVREMRCAGLSISSIYPPLELAYLAGQLRLSAEVKIIDANALNFNLNQIESEIKNFQPTAVIFTTSPVSFTEDAKIAEISKKINSEIKTILLDSHITPVMPGKIREKFPLIDHLIGTDPLINIPKIFGFPGAAGLENHPLPAYDLLPLNKYFSLTYSRKKPFAALITSAGCPNRCKFCLIGGATVKRGYGNRWQFKSPEKIIVEIKYLLSLGVKNIYFFDETFTVNKQRIKKLCRLILENNLKIDWAGNGRVDTLDEETIKIMRQAGCWNIMFGIECGTEASLKDINKGATLERAIKVVESCKKNNINVSASFVIGLPEENQESVKKTIAMAKKINPYRAQFVIVTPYPGTKLYDEMKAEGLLLHDYDFSGYDAYCAANPPVIKTRQMSPEELLKAQKYAYRRFYFRPAAMANIFFSLGSLAQLWNMLKAVKYFK</sequence>
<dbReference type="SMART" id="SM00729">
    <property type="entry name" value="Elp3"/>
    <property type="match status" value="1"/>
</dbReference>
<dbReference type="PANTHER" id="PTHR43409">
    <property type="entry name" value="ANAEROBIC MAGNESIUM-PROTOPORPHYRIN IX MONOMETHYL ESTER CYCLASE-RELATED"/>
    <property type="match status" value="1"/>
</dbReference>
<dbReference type="AlphaFoldDB" id="A0A2M7VHM9"/>
<keyword evidence="3" id="KW-0479">Metal-binding</keyword>
<dbReference type="GO" id="GO:0031419">
    <property type="term" value="F:cobalamin binding"/>
    <property type="evidence" value="ECO:0007669"/>
    <property type="project" value="InterPro"/>
</dbReference>
<evidence type="ECO:0000256" key="2">
    <source>
        <dbReference type="ARBA" id="ARBA00022691"/>
    </source>
</evidence>
<dbReference type="SFLD" id="SFLDG01082">
    <property type="entry name" value="B12-binding_domain_containing"/>
    <property type="match status" value="1"/>
</dbReference>
<dbReference type="SUPFAM" id="SSF102114">
    <property type="entry name" value="Radical SAM enzymes"/>
    <property type="match status" value="1"/>
</dbReference>
<dbReference type="InterPro" id="IPR051198">
    <property type="entry name" value="BchE-like"/>
</dbReference>
<proteinExistence type="predicted"/>
<keyword evidence="5" id="KW-0411">Iron-sulfur</keyword>
<dbReference type="PROSITE" id="PS51918">
    <property type="entry name" value="RADICAL_SAM"/>
    <property type="match status" value="1"/>
</dbReference>
<keyword evidence="4" id="KW-0408">Iron</keyword>